<feature type="domain" description="Luciferase-like" evidence="5">
    <location>
        <begin position="1"/>
        <end position="253"/>
    </location>
</feature>
<keyword evidence="3" id="KW-0560">Oxidoreductase</keyword>
<evidence type="ECO:0000256" key="4">
    <source>
        <dbReference type="ARBA" id="ARBA00023033"/>
    </source>
</evidence>
<sequence length="324" mass="36177">MKFGVFVPQGWRMDLVELADPVEQWEAMTAVARTADAGPWDSIWLFDHFHTVPEPVRETVFEVWTATAALARDTKRVRIGQLVGCNGYRNPALYAKMAATVDVASHGRLFAGLGAGWSEHEWTAYGYPWTSLKDRMGSFRESVELIHRLWTEEDVVFHGKYHSVDKPYVEPRRKPPLLIGGGGEQVTLKLVAQYADACNFGTGRVDVIKDKLSVLRKHCDAVGRDYAEIVKTTSLNLFPIDVGDDPVTATAKARGRYSLDEFREIGSGGTSMVLADILTSKEIRVRLEQLEEAGIQYVITYIPGVAYDHEPLERFAADVIPAFS</sequence>
<keyword evidence="7" id="KW-1185">Reference proteome</keyword>
<keyword evidence="1" id="KW-0285">Flavoprotein</keyword>
<comment type="caution">
    <text evidence="6">The sequence shown here is derived from an EMBL/GenBank/DDBJ whole genome shotgun (WGS) entry which is preliminary data.</text>
</comment>
<evidence type="ECO:0000313" key="7">
    <source>
        <dbReference type="Proteomes" id="UP001500542"/>
    </source>
</evidence>
<keyword evidence="2" id="KW-0288">FMN</keyword>
<dbReference type="InterPro" id="IPR036661">
    <property type="entry name" value="Luciferase-like_sf"/>
</dbReference>
<keyword evidence="4" id="KW-0503">Monooxygenase</keyword>
<dbReference type="RefSeq" id="WP_343981905.1">
    <property type="nucleotide sequence ID" value="NZ_BAAAHK010000021.1"/>
</dbReference>
<name>A0ABN1RMR5_9ACTN</name>
<dbReference type="Gene3D" id="3.20.20.30">
    <property type="entry name" value="Luciferase-like domain"/>
    <property type="match status" value="1"/>
</dbReference>
<dbReference type="PANTHER" id="PTHR42847">
    <property type="entry name" value="ALKANESULFONATE MONOOXYGENASE"/>
    <property type="match status" value="1"/>
</dbReference>
<evidence type="ECO:0000313" key="6">
    <source>
        <dbReference type="EMBL" id="GAA0960179.1"/>
    </source>
</evidence>
<reference evidence="7" key="1">
    <citation type="journal article" date="2019" name="Int. J. Syst. Evol. Microbiol.">
        <title>The Global Catalogue of Microorganisms (GCM) 10K type strain sequencing project: providing services to taxonomists for standard genome sequencing and annotation.</title>
        <authorList>
            <consortium name="The Broad Institute Genomics Platform"/>
            <consortium name="The Broad Institute Genome Sequencing Center for Infectious Disease"/>
            <person name="Wu L."/>
            <person name="Ma J."/>
        </authorList>
    </citation>
    <scope>NUCLEOTIDE SEQUENCE [LARGE SCALE GENOMIC DNA]</scope>
    <source>
        <strain evidence="7">JCM 10977</strain>
    </source>
</reference>
<dbReference type="EMBL" id="BAAAHK010000021">
    <property type="protein sequence ID" value="GAA0960179.1"/>
    <property type="molecule type" value="Genomic_DNA"/>
</dbReference>
<evidence type="ECO:0000259" key="5">
    <source>
        <dbReference type="Pfam" id="PF00296"/>
    </source>
</evidence>
<evidence type="ECO:0000256" key="3">
    <source>
        <dbReference type="ARBA" id="ARBA00023002"/>
    </source>
</evidence>
<dbReference type="InterPro" id="IPR019952">
    <property type="entry name" value="F420_OxRdatse_Rv1855c_pred"/>
</dbReference>
<gene>
    <name evidence="6" type="ORF">GCM10009554_74860</name>
</gene>
<evidence type="ECO:0000256" key="2">
    <source>
        <dbReference type="ARBA" id="ARBA00022643"/>
    </source>
</evidence>
<dbReference type="PANTHER" id="PTHR42847:SF8">
    <property type="entry name" value="CONSERVED PROTEIN"/>
    <property type="match status" value="1"/>
</dbReference>
<dbReference type="Pfam" id="PF00296">
    <property type="entry name" value="Bac_luciferase"/>
    <property type="match status" value="1"/>
</dbReference>
<evidence type="ECO:0000256" key="1">
    <source>
        <dbReference type="ARBA" id="ARBA00022630"/>
    </source>
</evidence>
<dbReference type="InterPro" id="IPR011251">
    <property type="entry name" value="Luciferase-like_dom"/>
</dbReference>
<organism evidence="6 7">
    <name type="scientific">Kribbella koreensis</name>
    <dbReference type="NCBI Taxonomy" id="57909"/>
    <lineage>
        <taxon>Bacteria</taxon>
        <taxon>Bacillati</taxon>
        <taxon>Actinomycetota</taxon>
        <taxon>Actinomycetes</taxon>
        <taxon>Propionibacteriales</taxon>
        <taxon>Kribbellaceae</taxon>
        <taxon>Kribbella</taxon>
    </lineage>
</organism>
<dbReference type="Proteomes" id="UP001500542">
    <property type="component" value="Unassembled WGS sequence"/>
</dbReference>
<protein>
    <submittedName>
        <fullName evidence="6">LLM class F420-dependent oxidoreductase</fullName>
    </submittedName>
</protein>
<dbReference type="InterPro" id="IPR050172">
    <property type="entry name" value="SsuD_RutA_monooxygenase"/>
</dbReference>
<proteinExistence type="predicted"/>
<dbReference type="SUPFAM" id="SSF51679">
    <property type="entry name" value="Bacterial luciferase-like"/>
    <property type="match status" value="1"/>
</dbReference>
<accession>A0ABN1RMR5</accession>
<dbReference type="NCBIfam" id="TIGR03560">
    <property type="entry name" value="F420_Rv1855c"/>
    <property type="match status" value="1"/>
</dbReference>